<evidence type="ECO:0000259" key="10">
    <source>
        <dbReference type="PROSITE" id="PS50113"/>
    </source>
</evidence>
<dbReference type="InterPro" id="IPR001610">
    <property type="entry name" value="PAC"/>
</dbReference>
<dbReference type="CDD" id="cd00130">
    <property type="entry name" value="PAS"/>
    <property type="match status" value="2"/>
</dbReference>
<comment type="function">
    <text evidence="6">Putative oxygen sensor; modulates the activity of FixJ, a transcriptional activator of nitrogen fixation fixK gene. FixL probably acts as a kinase that phosphorylates FixJ.</text>
</comment>
<feature type="domain" description="PAS" evidence="9">
    <location>
        <begin position="181"/>
        <end position="251"/>
    </location>
</feature>
<dbReference type="InterPro" id="IPR003594">
    <property type="entry name" value="HATPase_dom"/>
</dbReference>
<dbReference type="SMART" id="SM00091">
    <property type="entry name" value="PAS"/>
    <property type="match status" value="2"/>
</dbReference>
<keyword evidence="12" id="KW-1185">Reference proteome</keyword>
<dbReference type="SMART" id="SM00387">
    <property type="entry name" value="HATPase_c"/>
    <property type="match status" value="1"/>
</dbReference>
<dbReference type="InterPro" id="IPR013767">
    <property type="entry name" value="PAS_fold"/>
</dbReference>
<dbReference type="InterPro" id="IPR036890">
    <property type="entry name" value="HATPase_C_sf"/>
</dbReference>
<feature type="domain" description="Histidine kinase" evidence="8">
    <location>
        <begin position="423"/>
        <end position="513"/>
    </location>
</feature>
<evidence type="ECO:0000259" key="9">
    <source>
        <dbReference type="PROSITE" id="PS50112"/>
    </source>
</evidence>
<dbReference type="GO" id="GO:0046983">
    <property type="term" value="F:protein dimerization activity"/>
    <property type="evidence" value="ECO:0007669"/>
    <property type="project" value="InterPro"/>
</dbReference>
<dbReference type="Proteomes" id="UP000295662">
    <property type="component" value="Unassembled WGS sequence"/>
</dbReference>
<evidence type="ECO:0000256" key="6">
    <source>
        <dbReference type="ARBA" id="ARBA00059827"/>
    </source>
</evidence>
<dbReference type="InterPro" id="IPR000700">
    <property type="entry name" value="PAS-assoc_C"/>
</dbReference>
<feature type="domain" description="PAS" evidence="9">
    <location>
        <begin position="54"/>
        <end position="111"/>
    </location>
</feature>
<feature type="domain" description="PAC" evidence="10">
    <location>
        <begin position="258"/>
        <end position="309"/>
    </location>
</feature>
<proteinExistence type="predicted"/>
<gene>
    <name evidence="11" type="ORF">EI77_02589</name>
</gene>
<dbReference type="Gene3D" id="3.30.450.20">
    <property type="entry name" value="PAS domain"/>
    <property type="match status" value="2"/>
</dbReference>
<evidence type="ECO:0000256" key="1">
    <source>
        <dbReference type="ARBA" id="ARBA00022679"/>
    </source>
</evidence>
<keyword evidence="4" id="KW-0067">ATP-binding</keyword>
<accession>A0A4R7RZS3</accession>
<evidence type="ECO:0000256" key="7">
    <source>
        <dbReference type="ARBA" id="ARBA00070616"/>
    </source>
</evidence>
<dbReference type="Pfam" id="PF08448">
    <property type="entry name" value="PAS_4"/>
    <property type="match status" value="1"/>
</dbReference>
<evidence type="ECO:0000259" key="8">
    <source>
        <dbReference type="PROSITE" id="PS50109"/>
    </source>
</evidence>
<dbReference type="InterPro" id="IPR013656">
    <property type="entry name" value="PAS_4"/>
</dbReference>
<feature type="domain" description="PAC" evidence="10">
    <location>
        <begin position="128"/>
        <end position="180"/>
    </location>
</feature>
<dbReference type="GO" id="GO:0005524">
    <property type="term" value="F:ATP binding"/>
    <property type="evidence" value="ECO:0007669"/>
    <property type="project" value="UniProtKB-KW"/>
</dbReference>
<keyword evidence="5" id="KW-0902">Two-component regulatory system</keyword>
<evidence type="ECO:0000256" key="4">
    <source>
        <dbReference type="ARBA" id="ARBA00022840"/>
    </source>
</evidence>
<evidence type="ECO:0000256" key="5">
    <source>
        <dbReference type="ARBA" id="ARBA00023012"/>
    </source>
</evidence>
<organism evidence="11 12">
    <name type="scientific">Prosthecobacter fusiformis</name>
    <dbReference type="NCBI Taxonomy" id="48464"/>
    <lineage>
        <taxon>Bacteria</taxon>
        <taxon>Pseudomonadati</taxon>
        <taxon>Verrucomicrobiota</taxon>
        <taxon>Verrucomicrobiia</taxon>
        <taxon>Verrucomicrobiales</taxon>
        <taxon>Verrucomicrobiaceae</taxon>
        <taxon>Prosthecobacter</taxon>
    </lineage>
</organism>
<keyword evidence="3" id="KW-0418">Kinase</keyword>
<dbReference type="SUPFAM" id="SSF55785">
    <property type="entry name" value="PYP-like sensor domain (PAS domain)"/>
    <property type="match status" value="2"/>
</dbReference>
<comment type="caution">
    <text evidence="11">The sequence shown here is derived from an EMBL/GenBank/DDBJ whole genome shotgun (WGS) entry which is preliminary data.</text>
</comment>
<dbReference type="Pfam" id="PF00989">
    <property type="entry name" value="PAS"/>
    <property type="match status" value="1"/>
</dbReference>
<dbReference type="SUPFAM" id="SSF55874">
    <property type="entry name" value="ATPase domain of HSP90 chaperone/DNA topoisomerase II/histidine kinase"/>
    <property type="match status" value="1"/>
</dbReference>
<dbReference type="NCBIfam" id="TIGR00229">
    <property type="entry name" value="sensory_box"/>
    <property type="match status" value="2"/>
</dbReference>
<keyword evidence="2" id="KW-0547">Nucleotide-binding</keyword>
<dbReference type="EMBL" id="SOCA01000003">
    <property type="protein sequence ID" value="TDU71462.1"/>
    <property type="molecule type" value="Genomic_DNA"/>
</dbReference>
<sequence length="524" mass="57596">MSTPAVPAALPASSFRTGCVCTGKGTCGGKGGCLDRHDHGKEHEDHSDMIPITDPALLQSLMDHAGMLVLGLDTKGRIQWMSRGLEQLTGYNSEEMTGKDWVENLIPQDHRAAAALLCRGSAGTDRSRSHVKPLLQHDGGQRHVEWFHSDIKDDEGRVTGILCMGRDVTELQLTREALVSSEKRSSAVLETAVNAIITINEEKVIETVNSATERIFGYSRDEMVGRNIQMLMPQPYRDKHDSYVQNYLNTGVKKIIGIGREVVGQRKDGTVFPMDLSVGEARLPEGRRVFTGIIRDLTDRKILEEKILQISEEEQHRIGQDIHDDLCQQLAAIGCLAKVAHQQLQKSGNAEAANLHEIVQLVTQANVRAREMSRGLMPVVLDAAGLMAALAELTQGTERIFRVSCPFRCERPVEVPDNTMATQLFRIAQEAVANAIKHSHAERIEITLAEEEGHLLLCIRDNGVGIPDNVPGHSTGMGLLTMTHRARMMGGMLTVQHDDFGGTVVRCTVPVSSASKQPVTRKKL</sequence>
<evidence type="ECO:0000313" key="11">
    <source>
        <dbReference type="EMBL" id="TDU71462.1"/>
    </source>
</evidence>
<evidence type="ECO:0000256" key="3">
    <source>
        <dbReference type="ARBA" id="ARBA00022777"/>
    </source>
</evidence>
<dbReference type="Pfam" id="PF02518">
    <property type="entry name" value="HATPase_c"/>
    <property type="match status" value="1"/>
</dbReference>
<keyword evidence="1" id="KW-0808">Transferase</keyword>
<reference evidence="11 12" key="1">
    <citation type="submission" date="2019-03" db="EMBL/GenBank/DDBJ databases">
        <title>Genomic Encyclopedia of Archaeal and Bacterial Type Strains, Phase II (KMG-II): from individual species to whole genera.</title>
        <authorList>
            <person name="Goeker M."/>
        </authorList>
    </citation>
    <scope>NUCLEOTIDE SEQUENCE [LARGE SCALE GENOMIC DNA]</scope>
    <source>
        <strain evidence="11 12">ATCC 25309</strain>
    </source>
</reference>
<dbReference type="PROSITE" id="PS50112">
    <property type="entry name" value="PAS"/>
    <property type="match status" value="2"/>
</dbReference>
<dbReference type="GO" id="GO:0016020">
    <property type="term" value="C:membrane"/>
    <property type="evidence" value="ECO:0007669"/>
    <property type="project" value="InterPro"/>
</dbReference>
<dbReference type="CDD" id="cd16917">
    <property type="entry name" value="HATPase_UhpB-NarQ-NarX-like"/>
    <property type="match status" value="1"/>
</dbReference>
<dbReference type="InterPro" id="IPR005467">
    <property type="entry name" value="His_kinase_dom"/>
</dbReference>
<evidence type="ECO:0000313" key="12">
    <source>
        <dbReference type="Proteomes" id="UP000295662"/>
    </source>
</evidence>
<name>A0A4R7RZS3_9BACT</name>
<dbReference type="InterPro" id="IPR050482">
    <property type="entry name" value="Sensor_HK_TwoCompSys"/>
</dbReference>
<dbReference type="Gene3D" id="1.20.5.1930">
    <property type="match status" value="1"/>
</dbReference>
<dbReference type="PROSITE" id="PS50113">
    <property type="entry name" value="PAC"/>
    <property type="match status" value="2"/>
</dbReference>
<dbReference type="Gene3D" id="3.30.565.10">
    <property type="entry name" value="Histidine kinase-like ATPase, C-terminal domain"/>
    <property type="match status" value="1"/>
</dbReference>
<dbReference type="SMART" id="SM00086">
    <property type="entry name" value="PAC"/>
    <property type="match status" value="2"/>
</dbReference>
<dbReference type="PROSITE" id="PS50109">
    <property type="entry name" value="HIS_KIN"/>
    <property type="match status" value="1"/>
</dbReference>
<dbReference type="Pfam" id="PF07730">
    <property type="entry name" value="HisKA_3"/>
    <property type="match status" value="1"/>
</dbReference>
<dbReference type="InterPro" id="IPR011712">
    <property type="entry name" value="Sig_transdc_His_kin_sub3_dim/P"/>
</dbReference>
<dbReference type="OrthoDB" id="179764at2"/>
<dbReference type="FunFam" id="3.30.450.20:FF:000060">
    <property type="entry name" value="Sensor protein FixL"/>
    <property type="match status" value="1"/>
</dbReference>
<dbReference type="GO" id="GO:0006355">
    <property type="term" value="P:regulation of DNA-templated transcription"/>
    <property type="evidence" value="ECO:0007669"/>
    <property type="project" value="InterPro"/>
</dbReference>
<dbReference type="InterPro" id="IPR035965">
    <property type="entry name" value="PAS-like_dom_sf"/>
</dbReference>
<dbReference type="AlphaFoldDB" id="A0A4R7RZS3"/>
<dbReference type="GO" id="GO:0000155">
    <property type="term" value="F:phosphorelay sensor kinase activity"/>
    <property type="evidence" value="ECO:0007669"/>
    <property type="project" value="InterPro"/>
</dbReference>
<protein>
    <recommendedName>
        <fullName evidence="7">Sensor protein FixL</fullName>
    </recommendedName>
</protein>
<dbReference type="PANTHER" id="PTHR24421">
    <property type="entry name" value="NITRATE/NITRITE SENSOR PROTEIN NARX-RELATED"/>
    <property type="match status" value="1"/>
</dbReference>
<evidence type="ECO:0000256" key="2">
    <source>
        <dbReference type="ARBA" id="ARBA00022741"/>
    </source>
</evidence>
<dbReference type="InterPro" id="IPR000014">
    <property type="entry name" value="PAS"/>
</dbReference>